<protein>
    <submittedName>
        <fullName evidence="5">Bromodomain-containing protein</fullName>
    </submittedName>
</protein>
<accession>A0A4P9ZC34</accession>
<dbReference type="Gene3D" id="1.20.920.10">
    <property type="entry name" value="Bromodomain-like"/>
    <property type="match status" value="1"/>
</dbReference>
<evidence type="ECO:0000256" key="1">
    <source>
        <dbReference type="ARBA" id="ARBA00023117"/>
    </source>
</evidence>
<gene>
    <name evidence="5" type="ORF">METBISCDRAFT_16340</name>
</gene>
<dbReference type="InterPro" id="IPR036427">
    <property type="entry name" value="Bromodomain-like_sf"/>
</dbReference>
<dbReference type="OrthoDB" id="21449at2759"/>
<organism evidence="5 6">
    <name type="scientific">Metschnikowia bicuspidata</name>
    <dbReference type="NCBI Taxonomy" id="27322"/>
    <lineage>
        <taxon>Eukaryota</taxon>
        <taxon>Fungi</taxon>
        <taxon>Dikarya</taxon>
        <taxon>Ascomycota</taxon>
        <taxon>Saccharomycotina</taxon>
        <taxon>Pichiomycetes</taxon>
        <taxon>Metschnikowiaceae</taxon>
        <taxon>Metschnikowia</taxon>
    </lineage>
</organism>
<evidence type="ECO:0000256" key="3">
    <source>
        <dbReference type="SAM" id="MobiDB-lite"/>
    </source>
</evidence>
<feature type="domain" description="Bromo" evidence="4">
    <location>
        <begin position="354"/>
        <end position="425"/>
    </location>
</feature>
<dbReference type="Proteomes" id="UP000268321">
    <property type="component" value="Unassembled WGS sequence"/>
</dbReference>
<keyword evidence="1 2" id="KW-0103">Bromodomain</keyword>
<evidence type="ECO:0000313" key="5">
    <source>
        <dbReference type="EMBL" id="RKP30437.1"/>
    </source>
</evidence>
<dbReference type="Pfam" id="PF00439">
    <property type="entry name" value="Bromodomain"/>
    <property type="match status" value="1"/>
</dbReference>
<dbReference type="PROSITE" id="PS50014">
    <property type="entry name" value="BROMODOMAIN_2"/>
    <property type="match status" value="1"/>
</dbReference>
<dbReference type="PRINTS" id="PR00503">
    <property type="entry name" value="BROMODOMAIN"/>
</dbReference>
<evidence type="ECO:0000259" key="4">
    <source>
        <dbReference type="PROSITE" id="PS50014"/>
    </source>
</evidence>
<evidence type="ECO:0000313" key="6">
    <source>
        <dbReference type="Proteomes" id="UP000268321"/>
    </source>
</evidence>
<dbReference type="PANTHER" id="PTHR15398:SF4">
    <property type="entry name" value="BROMODOMAIN-CONTAINING PROTEIN 8 ISOFORM X1"/>
    <property type="match status" value="1"/>
</dbReference>
<feature type="region of interest" description="Disordered" evidence="3">
    <location>
        <begin position="283"/>
        <end position="340"/>
    </location>
</feature>
<dbReference type="EMBL" id="ML004459">
    <property type="protein sequence ID" value="RKP30437.1"/>
    <property type="molecule type" value="Genomic_DNA"/>
</dbReference>
<dbReference type="SUPFAM" id="SSF47370">
    <property type="entry name" value="Bromodomain"/>
    <property type="match status" value="1"/>
</dbReference>
<name>A0A4P9ZC34_9ASCO</name>
<feature type="compositionally biased region" description="Polar residues" evidence="3">
    <location>
        <begin position="325"/>
        <end position="336"/>
    </location>
</feature>
<proteinExistence type="predicted"/>
<sequence length="451" mass="50868">MSKPDTEICRLLIAQVINNSLLRLRPKKRTVEIALLGFLADLNNLAHAYKEMFHYTETYELFDVEFLENMLKNSGFSKFSSLKDDVLQLDFVPQKFQAMLTGIIVDASVKRSRALIGEVEVLRSRYTTASSEPIVKSEPSVEEVVDANDPSVAEVTVETKIVDSSANIVKPAVTEIEPKVKQDEPCLQEHEIKKPHSDLPDVFVPELKPIQVESEPQNEAQLAPSVEPEVPSETSEAVTDEVQVKEKPPNEPEALKEVKSEDPMDVDVPPEQPAEIQHVEAAETEVGGAEMPVVASDPIKRESENSDNEDGEEAPKRTRTRNQLKRSASPQSVSSPNKHKRFQNIAINLIRSIEAHRFSSPFLLPVTAPNYTNTVKEPMDLKSIMKALKLKQEPLRYEKLKELERDIMLMFANCVMFNKSTTPIVDMAREMKNEVSETFKMFEEAEMNLNQ</sequence>
<dbReference type="GO" id="GO:0006325">
    <property type="term" value="P:chromatin organization"/>
    <property type="evidence" value="ECO:0007669"/>
    <property type="project" value="UniProtKB-ARBA"/>
</dbReference>
<dbReference type="CDD" id="cd04369">
    <property type="entry name" value="Bromodomain"/>
    <property type="match status" value="1"/>
</dbReference>
<feature type="compositionally biased region" description="Basic and acidic residues" evidence="3">
    <location>
        <begin position="242"/>
        <end position="262"/>
    </location>
</feature>
<evidence type="ECO:0000256" key="2">
    <source>
        <dbReference type="PROSITE-ProRule" id="PRU00035"/>
    </source>
</evidence>
<feature type="compositionally biased region" description="Low complexity" evidence="3">
    <location>
        <begin position="223"/>
        <end position="237"/>
    </location>
</feature>
<feature type="region of interest" description="Disordered" evidence="3">
    <location>
        <begin position="214"/>
        <end position="270"/>
    </location>
</feature>
<dbReference type="AlphaFoldDB" id="A0A4P9ZC34"/>
<dbReference type="PANTHER" id="PTHR15398">
    <property type="entry name" value="BROMODOMAIN-CONTAINING PROTEIN 8"/>
    <property type="match status" value="1"/>
</dbReference>
<keyword evidence="6" id="KW-1185">Reference proteome</keyword>
<dbReference type="GO" id="GO:0035267">
    <property type="term" value="C:NuA4 histone acetyltransferase complex"/>
    <property type="evidence" value="ECO:0007669"/>
    <property type="project" value="TreeGrafter"/>
</dbReference>
<dbReference type="InterPro" id="IPR001487">
    <property type="entry name" value="Bromodomain"/>
</dbReference>
<reference evidence="6" key="1">
    <citation type="journal article" date="2018" name="Nat. Microbiol.">
        <title>Leveraging single-cell genomics to expand the fungal tree of life.</title>
        <authorList>
            <person name="Ahrendt S.R."/>
            <person name="Quandt C.A."/>
            <person name="Ciobanu D."/>
            <person name="Clum A."/>
            <person name="Salamov A."/>
            <person name="Andreopoulos B."/>
            <person name="Cheng J.F."/>
            <person name="Woyke T."/>
            <person name="Pelin A."/>
            <person name="Henrissat B."/>
            <person name="Reynolds N.K."/>
            <person name="Benny G.L."/>
            <person name="Smith M.E."/>
            <person name="James T.Y."/>
            <person name="Grigoriev I.V."/>
        </authorList>
    </citation>
    <scope>NUCLEOTIDE SEQUENCE [LARGE SCALE GENOMIC DNA]</scope>
    <source>
        <strain evidence="6">Baker2002</strain>
    </source>
</reference>
<dbReference type="SMART" id="SM00297">
    <property type="entry name" value="BROMO"/>
    <property type="match status" value="1"/>
</dbReference>